<evidence type="ECO:0000259" key="1">
    <source>
        <dbReference type="Pfam" id="PF22746"/>
    </source>
</evidence>
<sequence>MSDGKIKILEMVQNGTISATEGLELLRAIDDNDSTAVTSSQMSGRFIRIRVSSGQHTKVNVNVPLSLLKVATKLADVGLKFIPAEARLEMEKKGINLQEINFEELMQLIDEGLVDGKLVDVDTDDPKEGRTKVEIYVE</sequence>
<feature type="domain" description="YvlB/LiaX N-terminal" evidence="1">
    <location>
        <begin position="5"/>
        <end position="33"/>
    </location>
</feature>
<dbReference type="Proteomes" id="UP000183997">
    <property type="component" value="Unassembled WGS sequence"/>
</dbReference>
<evidence type="ECO:0000313" key="2">
    <source>
        <dbReference type="EMBL" id="SHK73880.1"/>
    </source>
</evidence>
<evidence type="ECO:0000313" key="3">
    <source>
        <dbReference type="Proteomes" id="UP000183997"/>
    </source>
</evidence>
<accession>A0A1M6UXF6</accession>
<keyword evidence="3" id="KW-1185">Reference proteome</keyword>
<dbReference type="AlphaFoldDB" id="A0A1M6UXF6"/>
<protein>
    <recommendedName>
        <fullName evidence="1">YvlB/LiaX N-terminal domain-containing protein</fullName>
    </recommendedName>
</protein>
<gene>
    <name evidence="2" type="ORF">SAMN02745123_02964</name>
</gene>
<dbReference type="InterPro" id="IPR053959">
    <property type="entry name" value="YvlB/LiaX_N"/>
</dbReference>
<dbReference type="STRING" id="1121421.SAMN02745123_02964"/>
<proteinExistence type="predicted"/>
<dbReference type="EMBL" id="FRAR01000022">
    <property type="protein sequence ID" value="SHK73880.1"/>
    <property type="molecule type" value="Genomic_DNA"/>
</dbReference>
<dbReference type="Pfam" id="PF22746">
    <property type="entry name" value="SHOCT-like_DUF2089-C"/>
    <property type="match status" value="1"/>
</dbReference>
<dbReference type="RefSeq" id="WP_072915898.1">
    <property type="nucleotide sequence ID" value="NZ_FRAR01000022.1"/>
</dbReference>
<dbReference type="OrthoDB" id="9808584at2"/>
<organism evidence="2 3">
    <name type="scientific">Desulforamulus aeronauticus DSM 10349</name>
    <dbReference type="NCBI Taxonomy" id="1121421"/>
    <lineage>
        <taxon>Bacteria</taxon>
        <taxon>Bacillati</taxon>
        <taxon>Bacillota</taxon>
        <taxon>Clostridia</taxon>
        <taxon>Eubacteriales</taxon>
        <taxon>Peptococcaceae</taxon>
        <taxon>Desulforamulus</taxon>
    </lineage>
</organism>
<reference evidence="3" key="1">
    <citation type="submission" date="2016-11" db="EMBL/GenBank/DDBJ databases">
        <authorList>
            <person name="Varghese N."/>
            <person name="Submissions S."/>
        </authorList>
    </citation>
    <scope>NUCLEOTIDE SEQUENCE [LARGE SCALE GENOMIC DNA]</scope>
    <source>
        <strain evidence="3">DSM 10349</strain>
    </source>
</reference>
<name>A0A1M6UXF6_9FIRM</name>